<evidence type="ECO:0000313" key="9">
    <source>
        <dbReference type="EMBL" id="GFO39640.1"/>
    </source>
</evidence>
<dbReference type="PANTHER" id="PTHR21324:SF2">
    <property type="entry name" value="EG:22E5.9 PROTEIN"/>
    <property type="match status" value="1"/>
</dbReference>
<dbReference type="GO" id="GO:0012505">
    <property type="term" value="C:endomembrane system"/>
    <property type="evidence" value="ECO:0007669"/>
    <property type="project" value="UniProtKB-SubCell"/>
</dbReference>
<evidence type="ECO:0000256" key="6">
    <source>
        <dbReference type="SAM" id="MobiDB-lite"/>
    </source>
</evidence>
<protein>
    <submittedName>
        <fullName evidence="9">DNA-damage regulated autophagy modulator 2</fullName>
    </submittedName>
</protein>
<keyword evidence="5 7" id="KW-0472">Membrane</keyword>
<reference evidence="9 10" key="1">
    <citation type="journal article" date="2021" name="Elife">
        <title>Chloroplast acquisition without the gene transfer in kleptoplastic sea slugs, Plakobranchus ocellatus.</title>
        <authorList>
            <person name="Maeda T."/>
            <person name="Takahashi S."/>
            <person name="Yoshida T."/>
            <person name="Shimamura S."/>
            <person name="Takaki Y."/>
            <person name="Nagai Y."/>
            <person name="Toyoda A."/>
            <person name="Suzuki Y."/>
            <person name="Arimoto A."/>
            <person name="Ishii H."/>
            <person name="Satoh N."/>
            <person name="Nishiyama T."/>
            <person name="Hasebe M."/>
            <person name="Maruyama T."/>
            <person name="Minagawa J."/>
            <person name="Obokata J."/>
            <person name="Shigenobu S."/>
        </authorList>
    </citation>
    <scope>NUCLEOTIDE SEQUENCE [LARGE SCALE GENOMIC DNA]</scope>
</reference>
<keyword evidence="4 7" id="KW-1133">Transmembrane helix</keyword>
<keyword evidence="3 7" id="KW-0812">Transmembrane</keyword>
<dbReference type="Pfam" id="PF10277">
    <property type="entry name" value="Frag1"/>
    <property type="match status" value="1"/>
</dbReference>
<evidence type="ECO:0000259" key="8">
    <source>
        <dbReference type="Pfam" id="PF10277"/>
    </source>
</evidence>
<evidence type="ECO:0000256" key="2">
    <source>
        <dbReference type="ARBA" id="ARBA00006565"/>
    </source>
</evidence>
<comment type="subcellular location">
    <subcellularLocation>
        <location evidence="1">Endomembrane system</location>
        <topology evidence="1">Multi-pass membrane protein</topology>
    </subcellularLocation>
</comment>
<dbReference type="AlphaFoldDB" id="A0AAV4D675"/>
<dbReference type="EMBL" id="BLXT01007504">
    <property type="protein sequence ID" value="GFO39640.1"/>
    <property type="molecule type" value="Genomic_DNA"/>
</dbReference>
<proteinExistence type="inferred from homology"/>
<dbReference type="Proteomes" id="UP000735302">
    <property type="component" value="Unassembled WGS sequence"/>
</dbReference>
<feature type="transmembrane region" description="Helical" evidence="7">
    <location>
        <begin position="51"/>
        <end position="71"/>
    </location>
</feature>
<comment type="similarity">
    <text evidence="2">Belongs to the DRAM/TMEM150 family.</text>
</comment>
<dbReference type="InterPro" id="IPR050911">
    <property type="entry name" value="DRAM/TMEM150_Autophagy_Mod"/>
</dbReference>
<organism evidence="9 10">
    <name type="scientific">Plakobranchus ocellatus</name>
    <dbReference type="NCBI Taxonomy" id="259542"/>
    <lineage>
        <taxon>Eukaryota</taxon>
        <taxon>Metazoa</taxon>
        <taxon>Spiralia</taxon>
        <taxon>Lophotrochozoa</taxon>
        <taxon>Mollusca</taxon>
        <taxon>Gastropoda</taxon>
        <taxon>Heterobranchia</taxon>
        <taxon>Euthyneura</taxon>
        <taxon>Panpulmonata</taxon>
        <taxon>Sacoglossa</taxon>
        <taxon>Placobranchoidea</taxon>
        <taxon>Plakobranchidae</taxon>
        <taxon>Plakobranchus</taxon>
    </lineage>
</organism>
<evidence type="ECO:0000256" key="7">
    <source>
        <dbReference type="SAM" id="Phobius"/>
    </source>
</evidence>
<name>A0AAV4D675_9GAST</name>
<accession>A0AAV4D675</accession>
<evidence type="ECO:0000256" key="4">
    <source>
        <dbReference type="ARBA" id="ARBA00022989"/>
    </source>
</evidence>
<feature type="domain" description="CWH43-like N-terminal" evidence="8">
    <location>
        <begin position="5"/>
        <end position="235"/>
    </location>
</feature>
<comment type="caution">
    <text evidence="9">The sequence shown here is derived from an EMBL/GenBank/DDBJ whole genome shotgun (WGS) entry which is preliminary data.</text>
</comment>
<evidence type="ECO:0000256" key="3">
    <source>
        <dbReference type="ARBA" id="ARBA00022692"/>
    </source>
</evidence>
<feature type="transmembrane region" description="Helical" evidence="7">
    <location>
        <begin position="92"/>
        <end position="110"/>
    </location>
</feature>
<evidence type="ECO:0000313" key="10">
    <source>
        <dbReference type="Proteomes" id="UP000735302"/>
    </source>
</evidence>
<sequence length="293" mass="32839">MSKLGFLPIALVLLSSAAFVFSYIWAVVRNDVSPTFPYISDTGAESPESSIFSQLLNLAAFTGFAVMYIRYKAIQSLVRAVDGEESLWLGRMNKVSVFLGYIASFGVSVVANFQEGTDVEPVHFTGAALCFAPGVLYCFLQSAISYHMYPRFNGIFICRLRLIISLLCVAAMIIMSVSGVIAFNRWDTEPHSADKFKWKPEDPGYTAHIFSTVFEWILAIGFFCFFLTYTREFNKFEMEVITRPLVTHLDQFPYGSMQISTHMNDSGEQLEGRSNSSYHQGSGDPDERTKLLG</sequence>
<dbReference type="PANTHER" id="PTHR21324">
    <property type="entry name" value="FASTING-INDUCIBLE INTEGRAL MEMBRANE PROTEIN TM6P1-RELATED"/>
    <property type="match status" value="1"/>
</dbReference>
<dbReference type="InterPro" id="IPR019402">
    <property type="entry name" value="CWH43_N"/>
</dbReference>
<evidence type="ECO:0000256" key="5">
    <source>
        <dbReference type="ARBA" id="ARBA00023136"/>
    </source>
</evidence>
<feature type="transmembrane region" description="Helical" evidence="7">
    <location>
        <begin position="122"/>
        <end position="140"/>
    </location>
</feature>
<feature type="transmembrane region" description="Helical" evidence="7">
    <location>
        <begin position="205"/>
        <end position="229"/>
    </location>
</feature>
<feature type="compositionally biased region" description="Polar residues" evidence="6">
    <location>
        <begin position="265"/>
        <end position="280"/>
    </location>
</feature>
<evidence type="ECO:0000256" key="1">
    <source>
        <dbReference type="ARBA" id="ARBA00004127"/>
    </source>
</evidence>
<gene>
    <name evidence="9" type="ORF">PoB_006614500</name>
</gene>
<keyword evidence="10" id="KW-1185">Reference proteome</keyword>
<feature type="transmembrane region" description="Helical" evidence="7">
    <location>
        <begin position="160"/>
        <end position="185"/>
    </location>
</feature>
<feature type="region of interest" description="Disordered" evidence="6">
    <location>
        <begin position="265"/>
        <end position="293"/>
    </location>
</feature>